<evidence type="ECO:0000313" key="2">
    <source>
        <dbReference type="Proteomes" id="UP000827872"/>
    </source>
</evidence>
<proteinExistence type="predicted"/>
<sequence>MNADLFSFLDRHPAKISSLCHALSTHFSNTFFIYWYTMGIYRFFPPLCLYKACILPAIPNSQCLTDCTPINSWVTPIGSMAPSLSVFRRFYLGHFTNLAFIYLQS</sequence>
<protein>
    <submittedName>
        <fullName evidence="1">Uncharacterized protein</fullName>
    </submittedName>
</protein>
<reference evidence="1" key="1">
    <citation type="submission" date="2021-08" db="EMBL/GenBank/DDBJ databases">
        <title>The first chromosome-level gecko genome reveals the dynamic sex chromosomes of Neotropical dwarf geckos (Sphaerodactylidae: Sphaerodactylus).</title>
        <authorList>
            <person name="Pinto B.J."/>
            <person name="Keating S.E."/>
            <person name="Gamble T."/>
        </authorList>
    </citation>
    <scope>NUCLEOTIDE SEQUENCE</scope>
    <source>
        <strain evidence="1">TG3544</strain>
    </source>
</reference>
<organism evidence="1 2">
    <name type="scientific">Sphaerodactylus townsendi</name>
    <dbReference type="NCBI Taxonomy" id="933632"/>
    <lineage>
        <taxon>Eukaryota</taxon>
        <taxon>Metazoa</taxon>
        <taxon>Chordata</taxon>
        <taxon>Craniata</taxon>
        <taxon>Vertebrata</taxon>
        <taxon>Euteleostomi</taxon>
        <taxon>Lepidosauria</taxon>
        <taxon>Squamata</taxon>
        <taxon>Bifurcata</taxon>
        <taxon>Gekkota</taxon>
        <taxon>Sphaerodactylidae</taxon>
        <taxon>Sphaerodactylus</taxon>
    </lineage>
</organism>
<dbReference type="EMBL" id="CM037623">
    <property type="protein sequence ID" value="KAH7988306.1"/>
    <property type="molecule type" value="Genomic_DNA"/>
</dbReference>
<dbReference type="Proteomes" id="UP000827872">
    <property type="component" value="Linkage Group LG10"/>
</dbReference>
<gene>
    <name evidence="1" type="ORF">K3G42_012989</name>
</gene>
<name>A0ACB8E7Q1_9SAUR</name>
<evidence type="ECO:0000313" key="1">
    <source>
        <dbReference type="EMBL" id="KAH7988306.1"/>
    </source>
</evidence>
<keyword evidence="2" id="KW-1185">Reference proteome</keyword>
<accession>A0ACB8E7Q1</accession>
<comment type="caution">
    <text evidence="1">The sequence shown here is derived from an EMBL/GenBank/DDBJ whole genome shotgun (WGS) entry which is preliminary data.</text>
</comment>